<feature type="domain" description="Fungal lipase-type" evidence="3">
    <location>
        <begin position="116"/>
        <end position="208"/>
    </location>
</feature>
<dbReference type="EMBL" id="JAGTXO010000006">
    <property type="protein sequence ID" value="KAG8467528.1"/>
    <property type="molecule type" value="Genomic_DNA"/>
</dbReference>
<keyword evidence="2" id="KW-0732">Signal</keyword>
<feature type="compositionally biased region" description="Low complexity" evidence="1">
    <location>
        <begin position="390"/>
        <end position="408"/>
    </location>
</feature>
<dbReference type="InterPro" id="IPR029058">
    <property type="entry name" value="AB_hydrolase_fold"/>
</dbReference>
<reference evidence="4" key="1">
    <citation type="submission" date="2021-01" db="EMBL/GenBank/DDBJ databases">
        <authorList>
            <person name="Corre E."/>
            <person name="Pelletier E."/>
            <person name="Niang G."/>
            <person name="Scheremetjew M."/>
            <person name="Finn R."/>
            <person name="Kale V."/>
            <person name="Holt S."/>
            <person name="Cochrane G."/>
            <person name="Meng A."/>
            <person name="Brown T."/>
            <person name="Cohen L."/>
        </authorList>
    </citation>
    <scope>NUCLEOTIDE SEQUENCE</scope>
    <source>
        <strain evidence="4">RCC1537</strain>
    </source>
</reference>
<dbReference type="OrthoDB" id="426718at2759"/>
<gene>
    <name evidence="5" type="ORF">KFE25_000844</name>
    <name evidence="4" type="ORF">PLUT1463_LOCUS2896</name>
</gene>
<sequence>MVLAALLVAASVSFVHAHALQSRHVALRPVHGQTAARARATMAGEGRCRRAVRCPPGLDLRAAAEAARLAQLTYTGIDAIPSARSALRDYGFALEAVVRGAGGTYALVARRGNELVVAFRGTANAENVALDLDFRLMPLRLGGRAQLPSGCAIHSGFGRAWSGLAPELMTTLRRLSDAWPGGARAMRVCATGHSFGGALAALLILQLALEWTEAPDAGSRARNGDEAGAGVSAGAGVGVDAGARVGVGAGAADDAGLQFGGLLGFTFGLGRLGNDEFARFFRQIDRHGAQPAQPRQLLPPLTLLPWAKAAQPSDRSLALWSLALADDPLADLPPRVLGFADHCARYLILNATRAAEMDTGLGPGLGVGVHQLPMDQLSQTALTTGRPSVGAEAAAAAAPAGTDAAGTTQPTQRDTAAASGSVADWLWQAQLTERAAAWQANFARISSLAWQEVAQVTAGPMHLHFVANYCSALDELVALESGGPAALVPWLASAGRTAKAKAGAVLRSRTPGPRARARARRAKSKAG</sequence>
<evidence type="ECO:0000313" key="5">
    <source>
        <dbReference type="EMBL" id="KAG8467528.1"/>
    </source>
</evidence>
<dbReference type="AlphaFoldDB" id="A0A7R9UKA9"/>
<evidence type="ECO:0000313" key="4">
    <source>
        <dbReference type="EMBL" id="CAD8268582.1"/>
    </source>
</evidence>
<dbReference type="PANTHER" id="PTHR45856:SF11">
    <property type="entry name" value="FUNGAL LIPASE-LIKE DOMAIN-CONTAINING PROTEIN"/>
    <property type="match status" value="1"/>
</dbReference>
<dbReference type="EMBL" id="HBEB01004471">
    <property type="protein sequence ID" value="CAD8268582.1"/>
    <property type="molecule type" value="Transcribed_RNA"/>
</dbReference>
<dbReference type="InterPro" id="IPR051218">
    <property type="entry name" value="Sec_MonoDiacylglyc_Lipase"/>
</dbReference>
<reference evidence="5" key="2">
    <citation type="submission" date="2021-05" db="EMBL/GenBank/DDBJ databases">
        <title>The genome of the haptophyte Pavlova lutheri (Diacronema luteri, Pavlovales) - a model for lipid biosynthesis in eukaryotic algae.</title>
        <authorList>
            <person name="Hulatt C.J."/>
            <person name="Posewitz M.C."/>
        </authorList>
    </citation>
    <scope>NUCLEOTIDE SEQUENCE</scope>
    <source>
        <strain evidence="5">NIVA-4/92</strain>
    </source>
</reference>
<evidence type="ECO:0000259" key="3">
    <source>
        <dbReference type="Pfam" id="PF01764"/>
    </source>
</evidence>
<dbReference type="GO" id="GO:0006629">
    <property type="term" value="P:lipid metabolic process"/>
    <property type="evidence" value="ECO:0007669"/>
    <property type="project" value="InterPro"/>
</dbReference>
<feature type="region of interest" description="Disordered" evidence="1">
    <location>
        <begin position="382"/>
        <end position="417"/>
    </location>
</feature>
<dbReference type="Pfam" id="PF01764">
    <property type="entry name" value="Lipase_3"/>
    <property type="match status" value="1"/>
</dbReference>
<feature type="compositionally biased region" description="Basic residues" evidence="1">
    <location>
        <begin position="515"/>
        <end position="527"/>
    </location>
</feature>
<feature type="region of interest" description="Disordered" evidence="1">
    <location>
        <begin position="504"/>
        <end position="527"/>
    </location>
</feature>
<dbReference type="Gene3D" id="3.40.50.1820">
    <property type="entry name" value="alpha/beta hydrolase"/>
    <property type="match status" value="1"/>
</dbReference>
<accession>A0A7R9UKA9</accession>
<dbReference type="PANTHER" id="PTHR45856">
    <property type="entry name" value="ALPHA/BETA-HYDROLASES SUPERFAMILY PROTEIN"/>
    <property type="match status" value="1"/>
</dbReference>
<evidence type="ECO:0000256" key="2">
    <source>
        <dbReference type="SAM" id="SignalP"/>
    </source>
</evidence>
<evidence type="ECO:0000256" key="1">
    <source>
        <dbReference type="SAM" id="MobiDB-lite"/>
    </source>
</evidence>
<keyword evidence="6" id="KW-1185">Reference proteome</keyword>
<feature type="signal peptide" evidence="2">
    <location>
        <begin position="1"/>
        <end position="17"/>
    </location>
</feature>
<dbReference type="InterPro" id="IPR002921">
    <property type="entry name" value="Fungal_lipase-type"/>
</dbReference>
<dbReference type="SUPFAM" id="SSF53474">
    <property type="entry name" value="alpha/beta-Hydrolases"/>
    <property type="match status" value="1"/>
</dbReference>
<protein>
    <recommendedName>
        <fullName evidence="3">Fungal lipase-type domain-containing protein</fullName>
    </recommendedName>
</protein>
<organism evidence="4">
    <name type="scientific">Diacronema lutheri</name>
    <name type="common">Unicellular marine alga</name>
    <name type="synonym">Monochrysis lutheri</name>
    <dbReference type="NCBI Taxonomy" id="2081491"/>
    <lineage>
        <taxon>Eukaryota</taxon>
        <taxon>Haptista</taxon>
        <taxon>Haptophyta</taxon>
        <taxon>Pavlovophyceae</taxon>
        <taxon>Pavlovales</taxon>
        <taxon>Pavlovaceae</taxon>
        <taxon>Diacronema</taxon>
    </lineage>
</organism>
<name>A0A7R9UKA9_DIALT</name>
<evidence type="ECO:0000313" key="6">
    <source>
        <dbReference type="Proteomes" id="UP000751190"/>
    </source>
</evidence>
<dbReference type="Proteomes" id="UP000751190">
    <property type="component" value="Unassembled WGS sequence"/>
</dbReference>
<proteinExistence type="predicted"/>
<feature type="chain" id="PRO_5035680881" description="Fungal lipase-type domain-containing protein" evidence="2">
    <location>
        <begin position="18"/>
        <end position="527"/>
    </location>
</feature>